<evidence type="ECO:0008006" key="4">
    <source>
        <dbReference type="Google" id="ProtNLM"/>
    </source>
</evidence>
<organism evidence="2 3">
    <name type="scientific">Pseudomonas cuatrocienegasensis</name>
    <dbReference type="NCBI Taxonomy" id="543360"/>
    <lineage>
        <taxon>Bacteria</taxon>
        <taxon>Pseudomonadati</taxon>
        <taxon>Pseudomonadota</taxon>
        <taxon>Gammaproteobacteria</taxon>
        <taxon>Pseudomonadales</taxon>
        <taxon>Pseudomonadaceae</taxon>
        <taxon>Pseudomonas</taxon>
    </lineage>
</organism>
<evidence type="ECO:0000256" key="1">
    <source>
        <dbReference type="SAM" id="SignalP"/>
    </source>
</evidence>
<accession>A0ABY1B3K0</accession>
<evidence type="ECO:0000313" key="3">
    <source>
        <dbReference type="Proteomes" id="UP000198512"/>
    </source>
</evidence>
<feature type="chain" id="PRO_5046642189" description="DUF4382 domain-containing protein" evidence="1">
    <location>
        <begin position="19"/>
        <end position="129"/>
    </location>
</feature>
<protein>
    <recommendedName>
        <fullName evidence="4">DUF4382 domain-containing protein</fullName>
    </recommendedName>
</protein>
<reference evidence="2 3" key="1">
    <citation type="submission" date="2016-10" db="EMBL/GenBank/DDBJ databases">
        <authorList>
            <person name="Varghese N."/>
            <person name="Submissions S."/>
        </authorList>
    </citation>
    <scope>NUCLEOTIDE SEQUENCE [LARGE SCALE GENOMIC DNA]</scope>
    <source>
        <strain evidence="2 3">CIP 109853</strain>
    </source>
</reference>
<comment type="caution">
    <text evidence="2">The sequence shown here is derived from an EMBL/GenBank/DDBJ whole genome shotgun (WGS) entry which is preliminary data.</text>
</comment>
<name>A0ABY1B3K0_9PSED</name>
<evidence type="ECO:0000313" key="2">
    <source>
        <dbReference type="EMBL" id="SEP84845.1"/>
    </source>
</evidence>
<dbReference type="Proteomes" id="UP000198512">
    <property type="component" value="Unassembled WGS sequence"/>
</dbReference>
<keyword evidence="3" id="KW-1185">Reference proteome</keyword>
<sequence length="129" mass="13706">MLRTALSCCLLIAATCSAASEPPPIPLAQDPVPAQSARLLLSRDANAPTACDVEVLLGERQIVTLALDTHTELELPPGEYATQLRLSRAGYCGTLNLGSNQSILINPGERRHLQVIYNDDGLFLAPADG</sequence>
<proteinExistence type="predicted"/>
<gene>
    <name evidence="2" type="ORF">SAMN05216600_10229</name>
</gene>
<dbReference type="EMBL" id="FOFP01000002">
    <property type="protein sequence ID" value="SEP84845.1"/>
    <property type="molecule type" value="Genomic_DNA"/>
</dbReference>
<keyword evidence="1" id="KW-0732">Signal</keyword>
<feature type="signal peptide" evidence="1">
    <location>
        <begin position="1"/>
        <end position="18"/>
    </location>
</feature>